<dbReference type="Proteomes" id="UP001580430">
    <property type="component" value="Unassembled WGS sequence"/>
</dbReference>
<dbReference type="InterPro" id="IPR007159">
    <property type="entry name" value="SpoVT-AbrB_dom"/>
</dbReference>
<comment type="caution">
    <text evidence="2">The sequence shown here is derived from an EMBL/GenBank/DDBJ whole genome shotgun (WGS) entry which is preliminary data.</text>
</comment>
<dbReference type="InterPro" id="IPR037914">
    <property type="entry name" value="SpoVT-AbrB_sf"/>
</dbReference>
<proteinExistence type="predicted"/>
<dbReference type="EMBL" id="JBHIRY010000014">
    <property type="protein sequence ID" value="MFB5761772.1"/>
    <property type="molecule type" value="Genomic_DNA"/>
</dbReference>
<dbReference type="SMART" id="SM00966">
    <property type="entry name" value="SpoVT_AbrB"/>
    <property type="match status" value="1"/>
</dbReference>
<keyword evidence="3" id="KW-1185">Reference proteome</keyword>
<protein>
    <submittedName>
        <fullName evidence="2">AbrB/MazE/SpoVT family DNA-binding domain-containing protein</fullName>
    </submittedName>
</protein>
<name>A0ABV5C637_9BACL</name>
<dbReference type="GO" id="GO:0003677">
    <property type="term" value="F:DNA binding"/>
    <property type="evidence" value="ECO:0007669"/>
    <property type="project" value="UniProtKB-KW"/>
</dbReference>
<evidence type="ECO:0000313" key="3">
    <source>
        <dbReference type="Proteomes" id="UP001580430"/>
    </source>
</evidence>
<accession>A0ABV5C637</accession>
<evidence type="ECO:0000259" key="1">
    <source>
        <dbReference type="SMART" id="SM00966"/>
    </source>
</evidence>
<reference evidence="2 3" key="1">
    <citation type="submission" date="2024-09" db="EMBL/GenBank/DDBJ databases">
        <title>Paenibacillus zeirhizospherea sp. nov., isolated from surface of the maize (Zea mays) roots in a horticulture field, Hungary.</title>
        <authorList>
            <person name="Marton D."/>
            <person name="Farkas M."/>
            <person name="Bedics A."/>
            <person name="Toth E."/>
            <person name="Tancsics A."/>
            <person name="Boka K."/>
            <person name="Marati G."/>
            <person name="Kriszt B."/>
            <person name="Cserhati M."/>
        </authorList>
    </citation>
    <scope>NUCLEOTIDE SEQUENCE [LARGE SCALE GENOMIC DNA]</scope>
    <source>
        <strain evidence="2 3">JCM 18446</strain>
    </source>
</reference>
<sequence length="89" mass="10011">MITGTIRKWGKDLALLLPSKLANHVNFKDGVEVELIVTENKEVILRPLYPASDDQAALRAHFLALRSLCKPRADKHKEMFDGPMGDELI</sequence>
<dbReference type="Pfam" id="PF04014">
    <property type="entry name" value="MazE_antitoxin"/>
    <property type="match status" value="1"/>
</dbReference>
<keyword evidence="2" id="KW-0238">DNA-binding</keyword>
<dbReference type="RefSeq" id="WP_375520900.1">
    <property type="nucleotide sequence ID" value="NZ_JBHIRY010000014.1"/>
</dbReference>
<dbReference type="SUPFAM" id="SSF89447">
    <property type="entry name" value="AbrB/MazE/MraZ-like"/>
    <property type="match status" value="1"/>
</dbReference>
<evidence type="ECO:0000313" key="2">
    <source>
        <dbReference type="EMBL" id="MFB5761772.1"/>
    </source>
</evidence>
<organism evidence="2 3">
    <name type="scientific">Paenibacillus medicaginis</name>
    <dbReference type="NCBI Taxonomy" id="1470560"/>
    <lineage>
        <taxon>Bacteria</taxon>
        <taxon>Bacillati</taxon>
        <taxon>Bacillota</taxon>
        <taxon>Bacilli</taxon>
        <taxon>Bacillales</taxon>
        <taxon>Paenibacillaceae</taxon>
        <taxon>Paenibacillus</taxon>
    </lineage>
</organism>
<gene>
    <name evidence="2" type="ORF">ACE5LO_15390</name>
</gene>
<feature type="domain" description="SpoVT-AbrB" evidence="1">
    <location>
        <begin position="7"/>
        <end position="53"/>
    </location>
</feature>
<dbReference type="Gene3D" id="2.10.260.10">
    <property type="match status" value="1"/>
</dbReference>